<dbReference type="Proteomes" id="UP000461730">
    <property type="component" value="Unassembled WGS sequence"/>
</dbReference>
<evidence type="ECO:0000313" key="3">
    <source>
        <dbReference type="EMBL" id="MVT12408.1"/>
    </source>
</evidence>
<dbReference type="EMBL" id="WRXN01000025">
    <property type="protein sequence ID" value="MVT12408.1"/>
    <property type="molecule type" value="Genomic_DNA"/>
</dbReference>
<name>A0A7K1UDR6_9BACT</name>
<comment type="caution">
    <text evidence="3">The sequence shown here is derived from an EMBL/GenBank/DDBJ whole genome shotgun (WGS) entry which is preliminary data.</text>
</comment>
<dbReference type="AlphaFoldDB" id="A0A7K1UDR6"/>
<dbReference type="RefSeq" id="WP_157309825.1">
    <property type="nucleotide sequence ID" value="NZ_WRXN01000025.1"/>
</dbReference>
<feature type="domain" description="Oxidoreductase molybdopterin-binding" evidence="2">
    <location>
        <begin position="59"/>
        <end position="140"/>
    </location>
</feature>
<dbReference type="SUPFAM" id="SSF56524">
    <property type="entry name" value="Oxidoreductase molybdopterin-binding domain"/>
    <property type="match status" value="1"/>
</dbReference>
<reference evidence="3 4" key="1">
    <citation type="submission" date="2019-12" db="EMBL/GenBank/DDBJ databases">
        <title>Chitinophaga sp. strain ysch24 (GDMCC 1.1355), whole genome shotgun sequence.</title>
        <authorList>
            <person name="Zhang X."/>
        </authorList>
    </citation>
    <scope>NUCLEOTIDE SEQUENCE [LARGE SCALE GENOMIC DNA]</scope>
    <source>
        <strain evidence="4">ysch24</strain>
    </source>
</reference>
<protein>
    <submittedName>
        <fullName evidence="3">Molybdopterin-dependent oxidoreductase</fullName>
    </submittedName>
</protein>
<sequence>MKVYLIALLACFSLHQASAQEASLSVTGEVTHPLQLTAAGLSKMKRTTVALKDRDGKEHKYTGVTIPEILDLAGVTTGKQLRGENLTKYMLVKCADGYEVLFSLAELDTSFTDRTAILADQLEGGPLPAGKGPFRLVVPGEKKPARSSFQVTEFIIRFAK</sequence>
<dbReference type="InterPro" id="IPR036374">
    <property type="entry name" value="OxRdtase_Mopterin-bd_sf"/>
</dbReference>
<evidence type="ECO:0000313" key="4">
    <source>
        <dbReference type="Proteomes" id="UP000461730"/>
    </source>
</evidence>
<accession>A0A7K1UDR6</accession>
<dbReference type="Gene3D" id="3.90.420.10">
    <property type="entry name" value="Oxidoreductase, molybdopterin-binding domain"/>
    <property type="match status" value="1"/>
</dbReference>
<proteinExistence type="predicted"/>
<keyword evidence="1" id="KW-0732">Signal</keyword>
<feature type="signal peptide" evidence="1">
    <location>
        <begin position="1"/>
        <end position="19"/>
    </location>
</feature>
<dbReference type="Pfam" id="PF00174">
    <property type="entry name" value="Oxidored_molyb"/>
    <property type="match status" value="1"/>
</dbReference>
<keyword evidence="4" id="KW-1185">Reference proteome</keyword>
<gene>
    <name evidence="3" type="ORF">GO493_29415</name>
</gene>
<evidence type="ECO:0000259" key="2">
    <source>
        <dbReference type="Pfam" id="PF00174"/>
    </source>
</evidence>
<organism evidence="3 4">
    <name type="scientific">Chitinophaga tropicalis</name>
    <dbReference type="NCBI Taxonomy" id="2683588"/>
    <lineage>
        <taxon>Bacteria</taxon>
        <taxon>Pseudomonadati</taxon>
        <taxon>Bacteroidota</taxon>
        <taxon>Chitinophagia</taxon>
        <taxon>Chitinophagales</taxon>
        <taxon>Chitinophagaceae</taxon>
        <taxon>Chitinophaga</taxon>
    </lineage>
</organism>
<feature type="chain" id="PRO_5029610901" evidence="1">
    <location>
        <begin position="20"/>
        <end position="160"/>
    </location>
</feature>
<dbReference type="InterPro" id="IPR000572">
    <property type="entry name" value="OxRdtase_Mopterin-bd_dom"/>
</dbReference>
<evidence type="ECO:0000256" key="1">
    <source>
        <dbReference type="SAM" id="SignalP"/>
    </source>
</evidence>